<sequence>MYEHLDAPLLRVGAWAPGQLVQPPPDLAGGTESWRAWLEHTLRIPGFAEALEQASPALAQRVQDIRDGRYLPGPAVRKATLAVQRYLLRASSRATPFGFFAGVAPVRIAGEVAVRIGAGHRAVGRPDAVWLTTVIEQLEADRALLPLLTVRTHALAAEKDGYLVLDHRGTGSSGGAPARVRIRATPPVRSALDAARRSIRVADLVAKLAGDFPRAPAAVIDKLVAGLTTQRFLVTNLRVPVTATDPLDRLLAALDAAGAEDIPAGAATVVRLRSLADELARPSTTDCRARLTARMRSLAPCSGPTLGIDLRIDGEAAVPPAVADEAARAATALVRLARQPFLSRAWASWHGRFLERYGPRALVPVLDAVDGDTGLGYPAGFLGGPPAPANTPLTKRDRKLLALAQNAALRRQHEIVVDDTMITELGEPGPGAGVQPTTELVVRINAPTTQALGEGEFTLAVTGVSRTAGTMTGRFLHLLDADDRDRMAKAYATAATATDGALLVQISAPPLHASTENVARVPVVLPAVLAWGECHERNGEQILLDDIAVTADVHHLYLVSRSRRRPLEFATFNAVEPVHRTHPLVRFLTEATHAMSAPCAVFDWGTATALPFLPAVRYGRTILSPARWLLTPADLAADEADQPRWDASLAEWRDQVGAPSAAYVGDGDQRLRLDLDEPAHRVLLRAQIRRSGTTVLRAETTPDTGWIGGRPHELIIPLARTGRGRRAPWWLNHTTGTEEAYGHFPGCDGRFLIKLYARPERHAGILRRLPQLLAELGGTMRWWFLPYRDPDEHLRLRLVVPADHAEGVPSAVGGWTRALRRAGLISRVRWDTDFPETARFGGPAAIDAAEAFFAADSEAAAAQIEAGTATGGPAAQAMTAASMLDLTTGLVGNPADAMAWLIDHTRTTSTAPARDLYEQAVALGNPYDRDAVARIPGGGRTLTSWTRRREALADYKAALDTAGTADATVLLPELLHLHHTRVAGVDLDAEGQCLHLARAAALSWTARAESGS</sequence>
<reference evidence="3 4" key="1">
    <citation type="submission" date="2022-10" db="EMBL/GenBank/DDBJ databases">
        <title>Draft genome sequence of Streptomyces sp. YSPA8.</title>
        <authorList>
            <person name="Moriuchi R."/>
            <person name="Dohra H."/>
            <person name="Yamamura H."/>
            <person name="Kodani S."/>
        </authorList>
    </citation>
    <scope>NUCLEOTIDE SEQUENCE [LARGE SCALE GENOMIC DNA]</scope>
    <source>
        <strain evidence="3 4">YSPA8</strain>
    </source>
</reference>
<dbReference type="Proteomes" id="UP001291653">
    <property type="component" value="Unassembled WGS sequence"/>
</dbReference>
<accession>A0ABQ5NZA0</accession>
<protein>
    <submittedName>
        <fullName evidence="3">Lantibiotic dehydratase</fullName>
    </submittedName>
</protein>
<dbReference type="Pfam" id="PF04738">
    <property type="entry name" value="Lant_dehydr_N"/>
    <property type="match status" value="1"/>
</dbReference>
<feature type="domain" description="Thiopeptide-type bacteriocin biosynthesis" evidence="2">
    <location>
        <begin position="753"/>
        <end position="1000"/>
    </location>
</feature>
<keyword evidence="4" id="KW-1185">Reference proteome</keyword>
<evidence type="ECO:0000313" key="4">
    <source>
        <dbReference type="Proteomes" id="UP001291653"/>
    </source>
</evidence>
<evidence type="ECO:0000259" key="2">
    <source>
        <dbReference type="Pfam" id="PF14028"/>
    </source>
</evidence>
<name>A0ABQ5NZA0_9ACTN</name>
<proteinExistence type="predicted"/>
<comment type="caution">
    <text evidence="3">The sequence shown here is derived from an EMBL/GenBank/DDBJ whole genome shotgun (WGS) entry which is preliminary data.</text>
</comment>
<dbReference type="InterPro" id="IPR023809">
    <property type="entry name" value="Thiopep_bacteriocin_synth_dom"/>
</dbReference>
<dbReference type="NCBIfam" id="TIGR03891">
    <property type="entry name" value="thiopep_ocin"/>
    <property type="match status" value="1"/>
</dbReference>
<dbReference type="RefSeq" id="WP_323447583.1">
    <property type="nucleotide sequence ID" value="NZ_BSBI01000005.1"/>
</dbReference>
<dbReference type="InterPro" id="IPR006827">
    <property type="entry name" value="Lant_deHydtase_N"/>
</dbReference>
<evidence type="ECO:0000259" key="1">
    <source>
        <dbReference type="Pfam" id="PF04738"/>
    </source>
</evidence>
<dbReference type="Pfam" id="PF14028">
    <property type="entry name" value="Lant_dehydr_C"/>
    <property type="match status" value="1"/>
</dbReference>
<organism evidence="3 4">
    <name type="scientific">Streptomyces yaizuensis</name>
    <dbReference type="NCBI Taxonomy" id="2989713"/>
    <lineage>
        <taxon>Bacteria</taxon>
        <taxon>Bacillati</taxon>
        <taxon>Actinomycetota</taxon>
        <taxon>Actinomycetes</taxon>
        <taxon>Kitasatosporales</taxon>
        <taxon>Streptomycetaceae</taxon>
        <taxon>Streptomyces</taxon>
    </lineage>
</organism>
<gene>
    <name evidence="3" type="ORF">SYYSPA8_14530</name>
</gene>
<evidence type="ECO:0000313" key="3">
    <source>
        <dbReference type="EMBL" id="GLF95525.1"/>
    </source>
</evidence>
<dbReference type="EMBL" id="BSBI01000005">
    <property type="protein sequence ID" value="GLF95525.1"/>
    <property type="molecule type" value="Genomic_DNA"/>
</dbReference>
<feature type="domain" description="Lantibiotic dehydratase N-terminal" evidence="1">
    <location>
        <begin position="45"/>
        <end position="684"/>
    </location>
</feature>